<dbReference type="GeneID" id="107263879"/>
<organism evidence="3 4">
    <name type="scientific">Cephus cinctus</name>
    <name type="common">Wheat stem sawfly</name>
    <dbReference type="NCBI Taxonomy" id="211228"/>
    <lineage>
        <taxon>Eukaryota</taxon>
        <taxon>Metazoa</taxon>
        <taxon>Ecdysozoa</taxon>
        <taxon>Arthropoda</taxon>
        <taxon>Hexapoda</taxon>
        <taxon>Insecta</taxon>
        <taxon>Pterygota</taxon>
        <taxon>Neoptera</taxon>
        <taxon>Endopterygota</taxon>
        <taxon>Hymenoptera</taxon>
        <taxon>Cephoidea</taxon>
        <taxon>Cephidae</taxon>
        <taxon>Cephus</taxon>
    </lineage>
</organism>
<evidence type="ECO:0000313" key="4">
    <source>
        <dbReference type="RefSeq" id="XP_015587019.1"/>
    </source>
</evidence>
<dbReference type="AlphaFoldDB" id="A0AAJ7BIR9"/>
<feature type="chain" id="PRO_5042547700" evidence="2">
    <location>
        <begin position="17"/>
        <end position="266"/>
    </location>
</feature>
<evidence type="ECO:0000256" key="1">
    <source>
        <dbReference type="SAM" id="MobiDB-lite"/>
    </source>
</evidence>
<sequence>MVYVIMMAVLIVGIDCRSLLPSGMDETSKYWESGVLKSKDSSLESNGFVSTGIVDFEPINKKIFDYPEELRPFIVTQGRKLEKLFAEFAERTADPKDHSRRANQWLKQLKLIMKEFATENDTKFEKISDTKTNGILDSSVLPQDKQILKNVNSLKDFLDSTGDFDIFYQDRQNDERHVKSRFDDASSSFFKSHDKSVEEDDIVDSKNHGDQLIDMMIDAENQLGRIRKYFEKLCRKHHSVSSPVGSLESNPDYATTTSQGQKLSML</sequence>
<name>A0AAJ7BIR9_CEPCN</name>
<keyword evidence="3" id="KW-1185">Reference proteome</keyword>
<gene>
    <name evidence="4" type="primary">LOC107263879</name>
</gene>
<feature type="signal peptide" evidence="2">
    <location>
        <begin position="1"/>
        <end position="16"/>
    </location>
</feature>
<evidence type="ECO:0000313" key="3">
    <source>
        <dbReference type="Proteomes" id="UP000694920"/>
    </source>
</evidence>
<dbReference type="RefSeq" id="XP_015587019.1">
    <property type="nucleotide sequence ID" value="XM_015731533.2"/>
</dbReference>
<feature type="region of interest" description="Disordered" evidence="1">
    <location>
        <begin position="241"/>
        <end position="266"/>
    </location>
</feature>
<proteinExistence type="predicted"/>
<protein>
    <submittedName>
        <fullName evidence="4">Uncharacterized protein LOC107263879</fullName>
    </submittedName>
</protein>
<evidence type="ECO:0000256" key="2">
    <source>
        <dbReference type="SAM" id="SignalP"/>
    </source>
</evidence>
<dbReference type="KEGG" id="ccin:107263879"/>
<dbReference type="Proteomes" id="UP000694920">
    <property type="component" value="Unplaced"/>
</dbReference>
<keyword evidence="2" id="KW-0732">Signal</keyword>
<reference evidence="4" key="1">
    <citation type="submission" date="2025-08" db="UniProtKB">
        <authorList>
            <consortium name="RefSeq"/>
        </authorList>
    </citation>
    <scope>IDENTIFICATION</scope>
</reference>
<accession>A0AAJ7BIR9</accession>